<proteinExistence type="predicted"/>
<reference evidence="2" key="1">
    <citation type="submission" date="2021-02" db="EMBL/GenBank/DDBJ databases">
        <authorList>
            <person name="Dougan E. K."/>
            <person name="Rhodes N."/>
            <person name="Thang M."/>
            <person name="Chan C."/>
        </authorList>
    </citation>
    <scope>NUCLEOTIDE SEQUENCE</scope>
</reference>
<dbReference type="Proteomes" id="UP000649617">
    <property type="component" value="Unassembled WGS sequence"/>
</dbReference>
<keyword evidence="3" id="KW-1185">Reference proteome</keyword>
<organism evidence="2 3">
    <name type="scientific">Symbiodinium pilosum</name>
    <name type="common">Dinoflagellate</name>
    <dbReference type="NCBI Taxonomy" id="2952"/>
    <lineage>
        <taxon>Eukaryota</taxon>
        <taxon>Sar</taxon>
        <taxon>Alveolata</taxon>
        <taxon>Dinophyceae</taxon>
        <taxon>Suessiales</taxon>
        <taxon>Symbiodiniaceae</taxon>
        <taxon>Symbiodinium</taxon>
    </lineage>
</organism>
<feature type="non-terminal residue" evidence="2">
    <location>
        <position position="169"/>
    </location>
</feature>
<evidence type="ECO:0000313" key="3">
    <source>
        <dbReference type="Proteomes" id="UP000649617"/>
    </source>
</evidence>
<protein>
    <submittedName>
        <fullName evidence="2">Uncharacterized protein</fullName>
    </submittedName>
</protein>
<evidence type="ECO:0000313" key="2">
    <source>
        <dbReference type="EMBL" id="CAE7506568.1"/>
    </source>
</evidence>
<sequence>MFHLKQCLKVVSPTTDKEWVVPASQLATDEGGSWLHLRFTCMAFCRLIVAEPKGALNNSKAIKEIIKKRNEAFDAASAPGKSVFDDSDQEDLAAAAEEPRAKRRKAEKAAAPLSVEISLDGDVKVVLRAPKRRDGDIWVRCDDENVHALLQHLASQDHVDETTAAGAKR</sequence>
<comment type="caution">
    <text evidence="2">The sequence shown here is derived from an EMBL/GenBank/DDBJ whole genome shotgun (WGS) entry which is preliminary data.</text>
</comment>
<accession>A0A812T6G3</accession>
<feature type="region of interest" description="Disordered" evidence="1">
    <location>
        <begin position="76"/>
        <end position="107"/>
    </location>
</feature>
<dbReference type="AlphaFoldDB" id="A0A812T6G3"/>
<evidence type="ECO:0000256" key="1">
    <source>
        <dbReference type="SAM" id="MobiDB-lite"/>
    </source>
</evidence>
<name>A0A812T6G3_SYMPI</name>
<gene>
    <name evidence="2" type="ORF">SPIL2461_LOCUS13134</name>
</gene>
<dbReference type="EMBL" id="CAJNIZ010028286">
    <property type="protein sequence ID" value="CAE7506568.1"/>
    <property type="molecule type" value="Genomic_DNA"/>
</dbReference>